<evidence type="ECO:0000259" key="12">
    <source>
        <dbReference type="Pfam" id="PF00082"/>
    </source>
</evidence>
<dbReference type="InterPro" id="IPR015500">
    <property type="entry name" value="Peptidase_S8_subtilisin-rel"/>
</dbReference>
<sequence length="510" mass="54834">MKESKESASPRDTEGHGTHTATSAAGSLVNNASLFQYATREARGMASKARITTYKNCWSSGCYDSDILAAMDQDIYDGVHVISLSVGATGHAPRYDHDSIAIGAFSASQQGIVVSCSAGNAGPDPYTAVNIAPWILIIGASTVDREFPIDVVLGNGWVFSGVSLYSGDPLVDYKLTLVYAGDVGSRYCYMGSMSSSKVQGKIVVCDRGGNARVEKGAAVKHAGGLGMILANTGDSGEELIADSHLLLATETGFVGSTDLELDPRRVEFNIVSGTTMSCPHVSGIAAMLRKAYPDWILQVDTPDREVKIDRRCFIRDICFFLLTLIALLIILMVGEVSVGAAIAFVLIYVVYAFSVVANGMLRKHAGRFFLANGMLRKHLPCLCMIWTDTSDDISFLCAIGYDSNRISVFSTCDAVTCKRVVKNVGSSLDAIYEVKVNSPANVDIKVSPSKLVFSAENKTLSYEITFSSVSMDWPTIISSTFGSIEWSDGIHGVRCPISVKWRQGSSRDSI</sequence>
<keyword evidence="16" id="KW-1185">Reference proteome</keyword>
<evidence type="ECO:0000256" key="9">
    <source>
        <dbReference type="PROSITE-ProRule" id="PRU01240"/>
    </source>
</evidence>
<keyword evidence="8" id="KW-0720">Serine protease</keyword>
<keyword evidence="11" id="KW-1133">Transmembrane helix</keyword>
<comment type="subcellular location">
    <subcellularLocation>
        <location evidence="2">Secreted</location>
        <location evidence="2">Extracellular space</location>
        <location evidence="2">Apoplast</location>
    </subcellularLocation>
</comment>
<keyword evidence="6" id="KW-0732">Signal</keyword>
<dbReference type="SUPFAM" id="SSF52743">
    <property type="entry name" value="Subtilisin-like"/>
    <property type="match status" value="1"/>
</dbReference>
<dbReference type="InterPro" id="IPR000209">
    <property type="entry name" value="Peptidase_S8/S53_dom"/>
</dbReference>
<dbReference type="Pfam" id="PF17766">
    <property type="entry name" value="fn3_6"/>
    <property type="match status" value="1"/>
</dbReference>
<evidence type="ECO:0000256" key="1">
    <source>
        <dbReference type="ARBA" id="ARBA00002076"/>
    </source>
</evidence>
<feature type="region of interest" description="Disordered" evidence="10">
    <location>
        <begin position="1"/>
        <end position="23"/>
    </location>
</feature>
<evidence type="ECO:0000313" key="16">
    <source>
        <dbReference type="Proteomes" id="UP000326939"/>
    </source>
</evidence>
<dbReference type="InterPro" id="IPR036852">
    <property type="entry name" value="Peptidase_S8/S53_dom_sf"/>
</dbReference>
<feature type="domain" description="PA" evidence="13">
    <location>
        <begin position="176"/>
        <end position="237"/>
    </location>
</feature>
<dbReference type="PROSITE" id="PS51892">
    <property type="entry name" value="SUBTILASE"/>
    <property type="match status" value="1"/>
</dbReference>
<proteinExistence type="inferred from homology"/>
<keyword evidence="4" id="KW-0052">Apoplast</keyword>
<comment type="caution">
    <text evidence="15">The sequence shown here is derived from an EMBL/GenBank/DDBJ whole genome shotgun (WGS) entry which is preliminary data.</text>
</comment>
<dbReference type="InterPro" id="IPR003137">
    <property type="entry name" value="PA_domain"/>
</dbReference>
<evidence type="ECO:0000256" key="5">
    <source>
        <dbReference type="ARBA" id="ARBA00022670"/>
    </source>
</evidence>
<keyword evidence="7" id="KW-0378">Hydrolase</keyword>
<dbReference type="PANTHER" id="PTHR10795">
    <property type="entry name" value="PROPROTEIN CONVERTASE SUBTILISIN/KEXIN"/>
    <property type="match status" value="1"/>
</dbReference>
<dbReference type="Gene3D" id="2.60.40.2310">
    <property type="match status" value="1"/>
</dbReference>
<dbReference type="Proteomes" id="UP000326939">
    <property type="component" value="Chromosome 1"/>
</dbReference>
<evidence type="ECO:0000256" key="8">
    <source>
        <dbReference type="ARBA" id="ARBA00022825"/>
    </source>
</evidence>
<comment type="similarity">
    <text evidence="3 9">Belongs to the peptidase S8 family.</text>
</comment>
<reference evidence="16" key="1">
    <citation type="journal article" date="2019" name="Gigascience">
        <title>De novo genome assembly of the endangered Acer yangbiense, a plant species with extremely small populations endemic to Yunnan Province, China.</title>
        <authorList>
            <person name="Yang J."/>
            <person name="Wariss H.M."/>
            <person name="Tao L."/>
            <person name="Zhang R."/>
            <person name="Yun Q."/>
            <person name="Hollingsworth P."/>
            <person name="Dao Z."/>
            <person name="Luo G."/>
            <person name="Guo H."/>
            <person name="Ma Y."/>
            <person name="Sun W."/>
        </authorList>
    </citation>
    <scope>NUCLEOTIDE SEQUENCE [LARGE SCALE GENOMIC DNA]</scope>
    <source>
        <strain evidence="16">cv. br00</strain>
    </source>
</reference>
<feature type="transmembrane region" description="Helical" evidence="11">
    <location>
        <begin position="313"/>
        <end position="334"/>
    </location>
</feature>
<evidence type="ECO:0000256" key="6">
    <source>
        <dbReference type="ARBA" id="ARBA00022729"/>
    </source>
</evidence>
<comment type="caution">
    <text evidence="9">Lacks conserved residue(s) required for the propagation of feature annotation.</text>
</comment>
<dbReference type="GO" id="GO:0048046">
    <property type="term" value="C:apoplast"/>
    <property type="evidence" value="ECO:0007669"/>
    <property type="project" value="UniProtKB-SubCell"/>
</dbReference>
<dbReference type="InterPro" id="IPR045051">
    <property type="entry name" value="SBT"/>
</dbReference>
<name>A0A5N5P2K0_9ROSI</name>
<evidence type="ECO:0000256" key="4">
    <source>
        <dbReference type="ARBA" id="ARBA00022523"/>
    </source>
</evidence>
<dbReference type="CDD" id="cd02120">
    <property type="entry name" value="PA_subtilisin_like"/>
    <property type="match status" value="1"/>
</dbReference>
<dbReference type="Gene3D" id="3.40.50.200">
    <property type="entry name" value="Peptidase S8/S53 domain"/>
    <property type="match status" value="1"/>
</dbReference>
<organism evidence="15 16">
    <name type="scientific">Salix brachista</name>
    <dbReference type="NCBI Taxonomy" id="2182728"/>
    <lineage>
        <taxon>Eukaryota</taxon>
        <taxon>Viridiplantae</taxon>
        <taxon>Streptophyta</taxon>
        <taxon>Embryophyta</taxon>
        <taxon>Tracheophyta</taxon>
        <taxon>Spermatophyta</taxon>
        <taxon>Magnoliopsida</taxon>
        <taxon>eudicotyledons</taxon>
        <taxon>Gunneridae</taxon>
        <taxon>Pentapetalae</taxon>
        <taxon>rosids</taxon>
        <taxon>fabids</taxon>
        <taxon>Malpighiales</taxon>
        <taxon>Salicaceae</taxon>
        <taxon>Saliceae</taxon>
        <taxon>Salix</taxon>
    </lineage>
</organism>
<evidence type="ECO:0000259" key="14">
    <source>
        <dbReference type="Pfam" id="PF17766"/>
    </source>
</evidence>
<feature type="transmembrane region" description="Helical" evidence="11">
    <location>
        <begin position="340"/>
        <end position="361"/>
    </location>
</feature>
<keyword evidence="5" id="KW-0645">Protease</keyword>
<evidence type="ECO:0000256" key="3">
    <source>
        <dbReference type="ARBA" id="ARBA00011073"/>
    </source>
</evidence>
<dbReference type="GO" id="GO:0009610">
    <property type="term" value="P:response to symbiotic fungus"/>
    <property type="evidence" value="ECO:0007669"/>
    <property type="project" value="UniProtKB-ARBA"/>
</dbReference>
<dbReference type="FunFam" id="3.50.30.30:FF:000005">
    <property type="entry name" value="subtilisin-like protease SBT1.5"/>
    <property type="match status" value="1"/>
</dbReference>
<evidence type="ECO:0008006" key="17">
    <source>
        <dbReference type="Google" id="ProtNLM"/>
    </source>
</evidence>
<dbReference type="PRINTS" id="PR00723">
    <property type="entry name" value="SUBTILISIN"/>
</dbReference>
<feature type="domain" description="Subtilisin-like protease fibronectin type-III" evidence="14">
    <location>
        <begin position="411"/>
        <end position="499"/>
    </location>
</feature>
<dbReference type="InterPro" id="IPR041469">
    <property type="entry name" value="Subtilisin-like_FN3"/>
</dbReference>
<dbReference type="Pfam" id="PF02225">
    <property type="entry name" value="PA"/>
    <property type="match status" value="1"/>
</dbReference>
<evidence type="ECO:0000256" key="10">
    <source>
        <dbReference type="SAM" id="MobiDB-lite"/>
    </source>
</evidence>
<comment type="function">
    <text evidence="1">Required for arbuscular mycorrhiza (AM) development during AM symbiosis with AM fungi (e.g. Glomeromycota intraradices).</text>
</comment>
<evidence type="ECO:0000256" key="11">
    <source>
        <dbReference type="SAM" id="Phobius"/>
    </source>
</evidence>
<evidence type="ECO:0000259" key="13">
    <source>
        <dbReference type="Pfam" id="PF02225"/>
    </source>
</evidence>
<evidence type="ECO:0000256" key="7">
    <source>
        <dbReference type="ARBA" id="ARBA00022801"/>
    </source>
</evidence>
<dbReference type="Gene3D" id="3.50.30.30">
    <property type="match status" value="1"/>
</dbReference>
<keyword evidence="11" id="KW-0472">Membrane</keyword>
<dbReference type="EMBL" id="VDCV01000001">
    <property type="protein sequence ID" value="KAB5574030.1"/>
    <property type="molecule type" value="Genomic_DNA"/>
</dbReference>
<protein>
    <recommendedName>
        <fullName evidence="17">Peptidase S8/S53 domain-containing protein</fullName>
    </recommendedName>
</protein>
<accession>A0A5N5P2K0</accession>
<feature type="domain" description="Peptidase S8/S53" evidence="12">
    <location>
        <begin position="4"/>
        <end position="295"/>
    </location>
</feature>
<evidence type="ECO:0000256" key="2">
    <source>
        <dbReference type="ARBA" id="ARBA00004271"/>
    </source>
</evidence>
<dbReference type="GO" id="GO:0004252">
    <property type="term" value="F:serine-type endopeptidase activity"/>
    <property type="evidence" value="ECO:0007669"/>
    <property type="project" value="InterPro"/>
</dbReference>
<evidence type="ECO:0000313" key="15">
    <source>
        <dbReference type="EMBL" id="KAB5574030.1"/>
    </source>
</evidence>
<dbReference type="Pfam" id="PF00082">
    <property type="entry name" value="Peptidase_S8"/>
    <property type="match status" value="1"/>
</dbReference>
<dbReference type="AlphaFoldDB" id="A0A5N5P2K0"/>
<feature type="compositionally biased region" description="Basic and acidic residues" evidence="10">
    <location>
        <begin position="1"/>
        <end position="17"/>
    </location>
</feature>
<gene>
    <name evidence="15" type="ORF">DKX38_001224</name>
</gene>
<keyword evidence="11" id="KW-0812">Transmembrane</keyword>
<dbReference type="GO" id="GO:0006508">
    <property type="term" value="P:proteolysis"/>
    <property type="evidence" value="ECO:0007669"/>
    <property type="project" value="UniProtKB-KW"/>
</dbReference>